<dbReference type="PANTHER" id="PTHR36973">
    <property type="entry name" value="SLL1456 PROTEIN-RELATED"/>
    <property type="match status" value="1"/>
</dbReference>
<proteinExistence type="predicted"/>
<dbReference type="PANTHER" id="PTHR36973:SF4">
    <property type="entry name" value="NODULATION PROTEIN"/>
    <property type="match status" value="1"/>
</dbReference>
<keyword evidence="3" id="KW-1185">Reference proteome</keyword>
<dbReference type="GO" id="GO:0008171">
    <property type="term" value="F:O-methyltransferase activity"/>
    <property type="evidence" value="ECO:0007669"/>
    <property type="project" value="TreeGrafter"/>
</dbReference>
<organism evidence="2 3">
    <name type="scientific">Pelagivirga sediminicola</name>
    <dbReference type="NCBI Taxonomy" id="2170575"/>
    <lineage>
        <taxon>Bacteria</taxon>
        <taxon>Pseudomonadati</taxon>
        <taxon>Pseudomonadota</taxon>
        <taxon>Alphaproteobacteria</taxon>
        <taxon>Rhodobacterales</taxon>
        <taxon>Paracoccaceae</taxon>
        <taxon>Pelagivirga</taxon>
    </lineage>
</organism>
<dbReference type="AlphaFoldDB" id="A0A2T7GAK6"/>
<evidence type="ECO:0000313" key="2">
    <source>
        <dbReference type="EMBL" id="PVA11457.1"/>
    </source>
</evidence>
<dbReference type="GO" id="GO:0032259">
    <property type="term" value="P:methylation"/>
    <property type="evidence" value="ECO:0007669"/>
    <property type="project" value="UniProtKB-KW"/>
</dbReference>
<name>A0A2T7GAK6_9RHOB</name>
<keyword evidence="2" id="KW-0489">Methyltransferase</keyword>
<accession>A0A2T7GAK6</accession>
<gene>
    <name evidence="2" type="ORF">DC366_00260</name>
</gene>
<protein>
    <submittedName>
        <fullName evidence="2">FkbM family methyltransferase</fullName>
    </submittedName>
</protein>
<dbReference type="Pfam" id="PF05050">
    <property type="entry name" value="Methyltransf_21"/>
    <property type="match status" value="1"/>
</dbReference>
<dbReference type="InterPro" id="IPR053188">
    <property type="entry name" value="FkbM_Methyltransferase"/>
</dbReference>
<reference evidence="2 3" key="1">
    <citation type="submission" date="2018-04" db="EMBL/GenBank/DDBJ databases">
        <title>Pelagivirga bohaiensis gen. nov., sp. nov., a bacterium isolated from the Bohai Sea.</title>
        <authorList>
            <person name="Ji X."/>
        </authorList>
    </citation>
    <scope>NUCLEOTIDE SEQUENCE [LARGE SCALE GENOMIC DNA]</scope>
    <source>
        <strain evidence="2 3">BH-SD19</strain>
    </source>
</reference>
<evidence type="ECO:0000259" key="1">
    <source>
        <dbReference type="Pfam" id="PF05050"/>
    </source>
</evidence>
<dbReference type="EMBL" id="QCYH01000001">
    <property type="protein sequence ID" value="PVA11457.1"/>
    <property type="molecule type" value="Genomic_DNA"/>
</dbReference>
<dbReference type="OrthoDB" id="4104638at2"/>
<dbReference type="InterPro" id="IPR006342">
    <property type="entry name" value="FkbM_mtfrase"/>
</dbReference>
<dbReference type="InterPro" id="IPR029063">
    <property type="entry name" value="SAM-dependent_MTases_sf"/>
</dbReference>
<sequence length="220" mass="25034">MASLKKFFERRRNPWKGIAYDAYEAFSSEGAQSRLEEYPDLPEAPMVLDFGGYLGEWSDRVLAQYHSATIHMFEPHPDFAAKLQDKYGPDARVHVHDFALGARAGTMDMPDAADGSSAVAAHERSFQARIVAVQDFFAQHDLLTADLVKINIEGGEYDLLPALMDSGDITRLNRIQVQFHLFSEDLIAARDAIRTRLEQTHDCVWSYPFVWEEWRRKAAP</sequence>
<dbReference type="NCBIfam" id="TIGR01444">
    <property type="entry name" value="fkbM_fam"/>
    <property type="match status" value="1"/>
</dbReference>
<dbReference type="Gene3D" id="3.40.50.150">
    <property type="entry name" value="Vaccinia Virus protein VP39"/>
    <property type="match status" value="1"/>
</dbReference>
<feature type="domain" description="Methyltransferase FkbM" evidence="1">
    <location>
        <begin position="49"/>
        <end position="183"/>
    </location>
</feature>
<comment type="caution">
    <text evidence="2">The sequence shown here is derived from an EMBL/GenBank/DDBJ whole genome shotgun (WGS) entry which is preliminary data.</text>
</comment>
<evidence type="ECO:0000313" key="3">
    <source>
        <dbReference type="Proteomes" id="UP000244446"/>
    </source>
</evidence>
<dbReference type="SUPFAM" id="SSF53335">
    <property type="entry name" value="S-adenosyl-L-methionine-dependent methyltransferases"/>
    <property type="match status" value="1"/>
</dbReference>
<dbReference type="RefSeq" id="WP_108690202.1">
    <property type="nucleotide sequence ID" value="NZ_QCYH01000001.1"/>
</dbReference>
<keyword evidence="2" id="KW-0808">Transferase</keyword>
<dbReference type="Proteomes" id="UP000244446">
    <property type="component" value="Unassembled WGS sequence"/>
</dbReference>